<evidence type="ECO:0000256" key="7">
    <source>
        <dbReference type="SAM" id="Phobius"/>
    </source>
</evidence>
<dbReference type="AlphaFoldDB" id="A0A9X2SD23"/>
<dbReference type="PANTHER" id="PTHR40074">
    <property type="entry name" value="O-ACETYLTRANSFERASE WECH"/>
    <property type="match status" value="1"/>
</dbReference>
<feature type="domain" description="Acyltransferase 3" evidence="8">
    <location>
        <begin position="37"/>
        <end position="355"/>
    </location>
</feature>
<sequence length="390" mass="44726">MKYSPSMDFVVSLSIVNSFWEVVIISGFGEKRKRITEVESIRAIACLCVVLLHSIKYTVGFELSEESTLTDEVFLSIAGILAFGTPTFVFISELILARSYPLHLPDGFYWKRIKFILFPFITCAVIYAVADHYGNPTSIPTNIVVNLLGGYHGWFVLVVFQFYILHKITAKYLYKHRPITIISVSLFVNIMYLGIFNLVTPKSTAFTDYFWDRGFWALCLGWVFYFFIAYYCGKNYEYFIQIIRKYQIWIYSSLPLTLAIILFDNQSGIFGYGSKRMDMIPFTINIVLVLFLIFSRLSKQPSFLLFVSKYSYGIYLVHLLCLMVINKTLGVLGINLGYGKMMVLFVSAVVTSIIIIKLVNIFSFGKYLVGANGNLESRETGKRRKYPVNV</sequence>
<feature type="transmembrane region" description="Helical" evidence="7">
    <location>
        <begin position="177"/>
        <end position="195"/>
    </location>
</feature>
<evidence type="ECO:0000313" key="10">
    <source>
        <dbReference type="Proteomes" id="UP001141950"/>
    </source>
</evidence>
<dbReference type="GO" id="GO:0005886">
    <property type="term" value="C:plasma membrane"/>
    <property type="evidence" value="ECO:0007669"/>
    <property type="project" value="UniProtKB-SubCell"/>
</dbReference>
<feature type="transmembrane region" description="Helical" evidence="7">
    <location>
        <begin position="6"/>
        <end position="29"/>
    </location>
</feature>
<feature type="transmembrane region" description="Helical" evidence="7">
    <location>
        <begin position="341"/>
        <end position="359"/>
    </location>
</feature>
<keyword evidence="5 7" id="KW-1133">Transmembrane helix</keyword>
<dbReference type="GO" id="GO:0009246">
    <property type="term" value="P:enterobacterial common antigen biosynthetic process"/>
    <property type="evidence" value="ECO:0007669"/>
    <property type="project" value="TreeGrafter"/>
</dbReference>
<feature type="transmembrane region" description="Helical" evidence="7">
    <location>
        <begin position="73"/>
        <end position="97"/>
    </location>
</feature>
<feature type="transmembrane region" description="Helical" evidence="7">
    <location>
        <begin position="41"/>
        <end position="61"/>
    </location>
</feature>
<keyword evidence="9" id="KW-0808">Transferase</keyword>
<keyword evidence="10" id="KW-1185">Reference proteome</keyword>
<gene>
    <name evidence="9" type="ORF">NQZ67_26275</name>
</gene>
<evidence type="ECO:0000256" key="6">
    <source>
        <dbReference type="ARBA" id="ARBA00023136"/>
    </source>
</evidence>
<name>A0A9X2SD23_9BACL</name>
<keyword evidence="4 7" id="KW-0812">Transmembrane</keyword>
<dbReference type="InterPro" id="IPR002656">
    <property type="entry name" value="Acyl_transf_3_dom"/>
</dbReference>
<comment type="caution">
    <text evidence="9">The sequence shown here is derived from an EMBL/GenBank/DDBJ whole genome shotgun (WGS) entry which is preliminary data.</text>
</comment>
<evidence type="ECO:0000313" key="9">
    <source>
        <dbReference type="EMBL" id="MCR2807398.1"/>
    </source>
</evidence>
<dbReference type="Proteomes" id="UP001141950">
    <property type="component" value="Unassembled WGS sequence"/>
</dbReference>
<evidence type="ECO:0000256" key="4">
    <source>
        <dbReference type="ARBA" id="ARBA00022692"/>
    </source>
</evidence>
<protein>
    <submittedName>
        <fullName evidence="9">Acyltransferase family protein</fullName>
    </submittedName>
</protein>
<dbReference type="RefSeq" id="WP_257451841.1">
    <property type="nucleotide sequence ID" value="NZ_JANIPJ010000026.1"/>
</dbReference>
<feature type="transmembrane region" description="Helical" evidence="7">
    <location>
        <begin position="310"/>
        <end position="329"/>
    </location>
</feature>
<dbReference type="Pfam" id="PF01757">
    <property type="entry name" value="Acyl_transf_3"/>
    <property type="match status" value="1"/>
</dbReference>
<dbReference type="EMBL" id="JANIPJ010000026">
    <property type="protein sequence ID" value="MCR2807398.1"/>
    <property type="molecule type" value="Genomic_DNA"/>
</dbReference>
<evidence type="ECO:0000256" key="5">
    <source>
        <dbReference type="ARBA" id="ARBA00022989"/>
    </source>
</evidence>
<feature type="transmembrane region" description="Helical" evidence="7">
    <location>
        <begin position="142"/>
        <end position="165"/>
    </location>
</feature>
<reference evidence="9" key="1">
    <citation type="submission" date="2022-08" db="EMBL/GenBank/DDBJ databases">
        <title>The genomic sequence of strain Paenibacillus sp. SCIV0701.</title>
        <authorList>
            <person name="Zhao H."/>
        </authorList>
    </citation>
    <scope>NUCLEOTIDE SEQUENCE</scope>
    <source>
        <strain evidence="9">SCIV0701</strain>
    </source>
</reference>
<accession>A0A9X2SD23</accession>
<proteinExistence type="inferred from homology"/>
<keyword evidence="3" id="KW-1003">Cell membrane</keyword>
<keyword evidence="9" id="KW-0012">Acyltransferase</keyword>
<dbReference type="GO" id="GO:0016413">
    <property type="term" value="F:O-acetyltransferase activity"/>
    <property type="evidence" value="ECO:0007669"/>
    <property type="project" value="TreeGrafter"/>
</dbReference>
<dbReference type="PANTHER" id="PTHR40074:SF2">
    <property type="entry name" value="O-ACETYLTRANSFERASE WECH"/>
    <property type="match status" value="1"/>
</dbReference>
<comment type="similarity">
    <text evidence="2">Belongs to the acyltransferase 3 family.</text>
</comment>
<comment type="subcellular location">
    <subcellularLocation>
        <location evidence="1">Cell membrane</location>
        <topology evidence="1">Multi-pass membrane protein</topology>
    </subcellularLocation>
</comment>
<evidence type="ECO:0000256" key="3">
    <source>
        <dbReference type="ARBA" id="ARBA00022475"/>
    </source>
</evidence>
<evidence type="ECO:0000259" key="8">
    <source>
        <dbReference type="Pfam" id="PF01757"/>
    </source>
</evidence>
<feature type="transmembrane region" description="Helical" evidence="7">
    <location>
        <begin position="215"/>
        <end position="233"/>
    </location>
</feature>
<evidence type="ECO:0000256" key="2">
    <source>
        <dbReference type="ARBA" id="ARBA00007400"/>
    </source>
</evidence>
<keyword evidence="6 7" id="KW-0472">Membrane</keyword>
<feature type="transmembrane region" description="Helical" evidence="7">
    <location>
        <begin position="279"/>
        <end position="298"/>
    </location>
</feature>
<evidence type="ECO:0000256" key="1">
    <source>
        <dbReference type="ARBA" id="ARBA00004651"/>
    </source>
</evidence>
<feature type="transmembrane region" description="Helical" evidence="7">
    <location>
        <begin position="109"/>
        <end position="130"/>
    </location>
</feature>
<organism evidence="9 10">
    <name type="scientific">Paenibacillus soyae</name>
    <dbReference type="NCBI Taxonomy" id="2969249"/>
    <lineage>
        <taxon>Bacteria</taxon>
        <taxon>Bacillati</taxon>
        <taxon>Bacillota</taxon>
        <taxon>Bacilli</taxon>
        <taxon>Bacillales</taxon>
        <taxon>Paenibacillaceae</taxon>
        <taxon>Paenibacillus</taxon>
    </lineage>
</organism>